<gene>
    <name evidence="2" type="ORF">DEM34_14745</name>
</gene>
<proteinExistence type="predicted"/>
<evidence type="ECO:0000256" key="1">
    <source>
        <dbReference type="SAM" id="Phobius"/>
    </source>
</evidence>
<sequence>MSDAAAIWLLFGLALVAANLPWLSERPLFLLPVPPRGKREWIRLLEWLLMFGLVGLAGAALEQRTQGQLQDQDWEFWVIVLCLFAVFALPGFIYHHDLRRHLRKRRRGR</sequence>
<feature type="transmembrane region" description="Helical" evidence="1">
    <location>
        <begin position="6"/>
        <end position="23"/>
    </location>
</feature>
<reference evidence="2 3" key="1">
    <citation type="submission" date="2018-05" db="EMBL/GenBank/DDBJ databases">
        <title>Spiribacter halobius sp. nov., a moderately halophilic bacterium isolated from marine solar saltern.</title>
        <authorList>
            <person name="Zheng W.-S."/>
            <person name="Lu D.-C."/>
            <person name="Du Z.-J."/>
        </authorList>
    </citation>
    <scope>NUCLEOTIDE SEQUENCE [LARGE SCALE GENOMIC DNA]</scope>
    <source>
        <strain evidence="2 3">E85</strain>
    </source>
</reference>
<feature type="transmembrane region" description="Helical" evidence="1">
    <location>
        <begin position="76"/>
        <end position="95"/>
    </location>
</feature>
<name>A0A2U2MYE3_9GAMM</name>
<feature type="transmembrane region" description="Helical" evidence="1">
    <location>
        <begin position="44"/>
        <end position="61"/>
    </location>
</feature>
<dbReference type="AlphaFoldDB" id="A0A2U2MYE3"/>
<keyword evidence="1" id="KW-1133">Transmembrane helix</keyword>
<dbReference type="Proteomes" id="UP000245474">
    <property type="component" value="Unassembled WGS sequence"/>
</dbReference>
<comment type="caution">
    <text evidence="2">The sequence shown here is derived from an EMBL/GenBank/DDBJ whole genome shotgun (WGS) entry which is preliminary data.</text>
</comment>
<dbReference type="PIRSF" id="PIRSF019883">
    <property type="entry name" value="UCP019883"/>
    <property type="match status" value="1"/>
</dbReference>
<keyword evidence="1" id="KW-0812">Transmembrane</keyword>
<dbReference type="InterPro" id="IPR016768">
    <property type="entry name" value="UCP019883"/>
</dbReference>
<dbReference type="RefSeq" id="WP_109679596.1">
    <property type="nucleotide sequence ID" value="NZ_CP086615.1"/>
</dbReference>
<keyword evidence="1" id="KW-0472">Membrane</keyword>
<dbReference type="OrthoDB" id="5785537at2"/>
<protein>
    <submittedName>
        <fullName evidence="2">DUF2818 domain-containing protein</fullName>
    </submittedName>
</protein>
<evidence type="ECO:0000313" key="3">
    <source>
        <dbReference type="Proteomes" id="UP000245474"/>
    </source>
</evidence>
<dbReference type="EMBL" id="QFFI01000027">
    <property type="protein sequence ID" value="PWG61724.1"/>
    <property type="molecule type" value="Genomic_DNA"/>
</dbReference>
<dbReference type="Pfam" id="PF10993">
    <property type="entry name" value="DUF2818"/>
    <property type="match status" value="1"/>
</dbReference>
<evidence type="ECO:0000313" key="2">
    <source>
        <dbReference type="EMBL" id="PWG61724.1"/>
    </source>
</evidence>
<organism evidence="2 3">
    <name type="scientific">Sediminicurvatus halobius</name>
    <dbReference type="NCBI Taxonomy" id="2182432"/>
    <lineage>
        <taxon>Bacteria</taxon>
        <taxon>Pseudomonadati</taxon>
        <taxon>Pseudomonadota</taxon>
        <taxon>Gammaproteobacteria</taxon>
        <taxon>Chromatiales</taxon>
        <taxon>Ectothiorhodospiraceae</taxon>
        <taxon>Sediminicurvatus</taxon>
    </lineage>
</organism>
<accession>A0A2U2MYE3</accession>
<keyword evidence="3" id="KW-1185">Reference proteome</keyword>